<comment type="caution">
    <text evidence="1">The sequence shown here is derived from an EMBL/GenBank/DDBJ whole genome shotgun (WGS) entry which is preliminary data.</text>
</comment>
<organism evidence="1 2">
    <name type="scientific">Chryseotalea sanaruensis</name>
    <dbReference type="NCBI Taxonomy" id="2482724"/>
    <lineage>
        <taxon>Bacteria</taxon>
        <taxon>Pseudomonadati</taxon>
        <taxon>Bacteroidota</taxon>
        <taxon>Cytophagia</taxon>
        <taxon>Cytophagales</taxon>
        <taxon>Chryseotaleaceae</taxon>
        <taxon>Chryseotalea</taxon>
    </lineage>
</organism>
<evidence type="ECO:0000313" key="1">
    <source>
        <dbReference type="EMBL" id="GCC51554.1"/>
    </source>
</evidence>
<dbReference type="AlphaFoldDB" id="A0A401U9M8"/>
<sequence>MKIEKQLIKKDNPDYQIIGDAIKSVESVVGIDAKHTHILIINKLLELDKKLDKISKQLNKKMAKKKKQK</sequence>
<dbReference type="RefSeq" id="WP_127122212.1">
    <property type="nucleotide sequence ID" value="NZ_BHXQ01000003.1"/>
</dbReference>
<dbReference type="Proteomes" id="UP000288227">
    <property type="component" value="Unassembled WGS sequence"/>
</dbReference>
<accession>A0A401U9M8</accession>
<protein>
    <submittedName>
        <fullName evidence="1">Uncharacterized protein</fullName>
    </submittedName>
</protein>
<proteinExistence type="predicted"/>
<reference evidence="1 2" key="1">
    <citation type="submission" date="2018-11" db="EMBL/GenBank/DDBJ databases">
        <title>Chryseotalea sanarue gen. nov., sp., nov., a member of the family Cytophagaceae, isolated from a brackish lake in Hamamatsu Japan.</title>
        <authorList>
            <person name="Maejima Y."/>
            <person name="Iino T."/>
            <person name="Muraguchi Y."/>
            <person name="Fukuda K."/>
            <person name="Ohkuma M."/>
            <person name="Moriuchi R."/>
            <person name="Dohra H."/>
            <person name="Kimbara K."/>
            <person name="Shintani M."/>
        </authorList>
    </citation>
    <scope>NUCLEOTIDE SEQUENCE [LARGE SCALE GENOMIC DNA]</scope>
    <source>
        <strain evidence="1 2">Ys</strain>
    </source>
</reference>
<dbReference type="EMBL" id="BHXQ01000003">
    <property type="protein sequence ID" value="GCC51554.1"/>
    <property type="molecule type" value="Genomic_DNA"/>
</dbReference>
<name>A0A401U9M8_9BACT</name>
<keyword evidence="2" id="KW-1185">Reference proteome</keyword>
<gene>
    <name evidence="1" type="ORF">SanaruYs_17790</name>
</gene>
<evidence type="ECO:0000313" key="2">
    <source>
        <dbReference type="Proteomes" id="UP000288227"/>
    </source>
</evidence>